<proteinExistence type="predicted"/>
<organism evidence="1 2">
    <name type="scientific">Methylomonas denitrificans</name>
    <dbReference type="NCBI Taxonomy" id="1538553"/>
    <lineage>
        <taxon>Bacteria</taxon>
        <taxon>Pseudomonadati</taxon>
        <taxon>Pseudomonadota</taxon>
        <taxon>Gammaproteobacteria</taxon>
        <taxon>Methylococcales</taxon>
        <taxon>Methylococcaceae</taxon>
        <taxon>Methylomonas</taxon>
    </lineage>
</organism>
<keyword evidence="2" id="KW-1185">Reference proteome</keyword>
<dbReference type="InterPro" id="IPR036069">
    <property type="entry name" value="DUF34/NIF3_sf"/>
</dbReference>
<dbReference type="AlphaFoldDB" id="A0A126T2M5"/>
<evidence type="ECO:0000313" key="2">
    <source>
        <dbReference type="Proteomes" id="UP000030512"/>
    </source>
</evidence>
<dbReference type="InterPro" id="IPR015867">
    <property type="entry name" value="N-reg_PII/ATP_PRibTrfase_C"/>
</dbReference>
<dbReference type="Proteomes" id="UP000030512">
    <property type="component" value="Chromosome"/>
</dbReference>
<gene>
    <name evidence="1" type="ORF">JT25_007340</name>
</gene>
<dbReference type="PANTHER" id="PTHR41774:SF1">
    <property type="entry name" value="NGG1P INTERACTING FACTOR NIF3"/>
    <property type="match status" value="1"/>
</dbReference>
<dbReference type="PANTHER" id="PTHR41774">
    <property type="match status" value="1"/>
</dbReference>
<sequence>MYKLSFYVPVSHAEQLKQALFAQGAGRIGDYDSCAWQVLGEGQFRPLAGSAPYLGSIGEIQQVAEYKIEMVCADDLIKTVVQTLLACHPYQQPAYEVYKILNIADLP</sequence>
<dbReference type="FunFam" id="3.30.70.120:FF:000006">
    <property type="entry name" value="GTP cyclohydrolase 1 type 2 homolog"/>
    <property type="match status" value="1"/>
</dbReference>
<dbReference type="SUPFAM" id="SSF102705">
    <property type="entry name" value="NIF3 (NGG1p interacting factor 3)-like"/>
    <property type="match status" value="1"/>
</dbReference>
<protein>
    <submittedName>
        <fullName evidence="1">NGG1p interacting factor NIF3</fullName>
    </submittedName>
</protein>
<dbReference type="EMBL" id="CP014476">
    <property type="protein sequence ID" value="AMK76307.1"/>
    <property type="molecule type" value="Genomic_DNA"/>
</dbReference>
<reference evidence="1 2" key="1">
    <citation type="journal article" date="2015" name="Environ. Microbiol.">
        <title>Methane oxidation coupled to nitrate reduction under hypoxia by the Gammaproteobacterium Methylomonas denitrificans, sp. nov. type strain FJG1.</title>
        <authorList>
            <person name="Kits K.D."/>
            <person name="Klotz M.G."/>
            <person name="Stein L.Y."/>
        </authorList>
    </citation>
    <scope>NUCLEOTIDE SEQUENCE [LARGE SCALE GENOMIC DNA]</scope>
    <source>
        <strain evidence="1 2">FJG1</strain>
    </source>
</reference>
<dbReference type="Gene3D" id="3.30.70.120">
    <property type="match status" value="1"/>
</dbReference>
<dbReference type="KEGG" id="mdn:JT25_007340"/>
<dbReference type="RefSeq" id="WP_036272848.1">
    <property type="nucleotide sequence ID" value="NZ_CP014476.1"/>
</dbReference>
<accession>A0A126T2M5</accession>
<evidence type="ECO:0000313" key="1">
    <source>
        <dbReference type="EMBL" id="AMK76307.1"/>
    </source>
</evidence>
<dbReference type="OrthoDB" id="9795763at2"/>
<name>A0A126T2M5_9GAMM</name>